<sequence>MSGEPIDPWTNVPSFRTGTEPRQNTAPKDFLNVTHHDLPVVEPGGDWISPLLGSIVFPTKDAPDMRIYLCVDATLRTNLVGLFDLDVTDADVRCLFTGEAEDKWKESAPYLVDITPDAKNSDGTNFCQQFFSEHWGKGTGIILITPAPMHAVWRHLRRFTRVRQSDSDGWSLFRFWDPRVALPYFSGIRRWADRSHRFFEITGTQEKLSMVIEHSGGTACTQITASEHFDEAVNDPLPPFVLTQDDLVLLKGGVRYRFVTDVAEQSTELWPHIRAKFSSRHLWHAEIDRIIGQAHDAGLTLDRDIRDYIAITMDKGAGFWGRADVLDILKKPHLNTPSKKVLALRSKLEAGALT</sequence>
<feature type="domain" description="DUF4123" evidence="2">
    <location>
        <begin position="67"/>
        <end position="186"/>
    </location>
</feature>
<evidence type="ECO:0000259" key="2">
    <source>
        <dbReference type="Pfam" id="PF13503"/>
    </source>
</evidence>
<evidence type="ECO:0000313" key="4">
    <source>
        <dbReference type="Proteomes" id="UP000244880"/>
    </source>
</evidence>
<dbReference type="InterPro" id="IPR025391">
    <property type="entry name" value="DUF4123"/>
</dbReference>
<protein>
    <recommendedName>
        <fullName evidence="2">DUF4123 domain-containing protein</fullName>
    </recommendedName>
</protein>
<dbReference type="Pfam" id="PF13503">
    <property type="entry name" value="DUF4123"/>
    <property type="match status" value="1"/>
</dbReference>
<dbReference type="AlphaFoldDB" id="A0A2R8BH74"/>
<feature type="region of interest" description="Disordered" evidence="1">
    <location>
        <begin position="1"/>
        <end position="27"/>
    </location>
</feature>
<keyword evidence="4" id="KW-1185">Reference proteome</keyword>
<evidence type="ECO:0000313" key="3">
    <source>
        <dbReference type="EMBL" id="SPH22367.1"/>
    </source>
</evidence>
<reference evidence="3 4" key="1">
    <citation type="submission" date="2018-03" db="EMBL/GenBank/DDBJ databases">
        <authorList>
            <person name="Keele B.F."/>
        </authorList>
    </citation>
    <scope>NUCLEOTIDE SEQUENCE [LARGE SCALE GENOMIC DNA]</scope>
    <source>
        <strain evidence="3 4">CECT 8599</strain>
    </source>
</reference>
<gene>
    <name evidence="3" type="ORF">ASD8599_03110</name>
</gene>
<dbReference type="Proteomes" id="UP000244880">
    <property type="component" value="Unassembled WGS sequence"/>
</dbReference>
<dbReference type="OrthoDB" id="6431152at2"/>
<evidence type="ECO:0000256" key="1">
    <source>
        <dbReference type="SAM" id="MobiDB-lite"/>
    </source>
</evidence>
<proteinExistence type="predicted"/>
<dbReference type="RefSeq" id="WP_108829317.1">
    <property type="nucleotide sequence ID" value="NZ_OMOR01000001.1"/>
</dbReference>
<feature type="compositionally biased region" description="Polar residues" evidence="1">
    <location>
        <begin position="11"/>
        <end position="26"/>
    </location>
</feature>
<name>A0A2R8BH74_9RHOB</name>
<organism evidence="3 4">
    <name type="scientific">Ascidiaceihabitans donghaensis</name>
    <dbReference type="NCBI Taxonomy" id="1510460"/>
    <lineage>
        <taxon>Bacteria</taxon>
        <taxon>Pseudomonadati</taxon>
        <taxon>Pseudomonadota</taxon>
        <taxon>Alphaproteobacteria</taxon>
        <taxon>Rhodobacterales</taxon>
        <taxon>Paracoccaceae</taxon>
        <taxon>Ascidiaceihabitans</taxon>
    </lineage>
</organism>
<dbReference type="EMBL" id="OMOR01000001">
    <property type="protein sequence ID" value="SPH22367.1"/>
    <property type="molecule type" value="Genomic_DNA"/>
</dbReference>
<accession>A0A2R8BH74</accession>